<reference evidence="1 2" key="1">
    <citation type="submission" date="2023-07" db="EMBL/GenBank/DDBJ databases">
        <title>Genomic Encyclopedia of Type Strains, Phase IV (KMG-IV): sequencing the most valuable type-strain genomes for metagenomic binning, comparative biology and taxonomic classification.</title>
        <authorList>
            <person name="Goeker M."/>
        </authorList>
    </citation>
    <scope>NUCLEOTIDE SEQUENCE [LARGE SCALE GENOMIC DNA]</scope>
    <source>
        <strain evidence="1 2">DSM 22170</strain>
    </source>
</reference>
<gene>
    <name evidence="1" type="ORF">JOC58_001938</name>
</gene>
<accession>A0ABU1IXR0</accession>
<evidence type="ECO:0000313" key="2">
    <source>
        <dbReference type="Proteomes" id="UP001185028"/>
    </source>
</evidence>
<organism evidence="1 2">
    <name type="scientific">Paenibacillus hunanensis</name>
    <dbReference type="NCBI Taxonomy" id="539262"/>
    <lineage>
        <taxon>Bacteria</taxon>
        <taxon>Bacillati</taxon>
        <taxon>Bacillota</taxon>
        <taxon>Bacilli</taxon>
        <taxon>Bacillales</taxon>
        <taxon>Paenibacillaceae</taxon>
        <taxon>Paenibacillus</taxon>
    </lineage>
</organism>
<protein>
    <submittedName>
        <fullName evidence="1">Uncharacterized protein</fullName>
    </submittedName>
</protein>
<dbReference type="RefSeq" id="WP_188775826.1">
    <property type="nucleotide sequence ID" value="NZ_BMMB01000005.1"/>
</dbReference>
<proteinExistence type="predicted"/>
<keyword evidence="2" id="KW-1185">Reference proteome</keyword>
<comment type="caution">
    <text evidence="1">The sequence shown here is derived from an EMBL/GenBank/DDBJ whole genome shotgun (WGS) entry which is preliminary data.</text>
</comment>
<evidence type="ECO:0000313" key="1">
    <source>
        <dbReference type="EMBL" id="MDR6244045.1"/>
    </source>
</evidence>
<sequence length="212" mass="23535">MFLFLFSIVFIFSSFQQIVSAEASITSKSELEEMSQKYDIEFVSLEGSELEKLKQAGELKTFKSFDEYAEYIKDMTNEVQKNPSSPETFSVQTNDAAQGISTMAQNSHIINWYAPMSGGLSGVLTWKNVSIVYNYTTSGGFSTFTGISSIKSYLTGVQAAVSWEQLSAVKSYSKQYKPQDTANFTIKGYYLVGAEIYGVPIGAKINDTWNTS</sequence>
<name>A0ABU1IXR0_9BACL</name>
<dbReference type="Proteomes" id="UP001185028">
    <property type="component" value="Unassembled WGS sequence"/>
</dbReference>
<dbReference type="EMBL" id="JAVDQH010000006">
    <property type="protein sequence ID" value="MDR6244045.1"/>
    <property type="molecule type" value="Genomic_DNA"/>
</dbReference>